<dbReference type="GO" id="GO:0042720">
    <property type="term" value="C:mitochondrial inner membrane peptidase complex"/>
    <property type="evidence" value="ECO:0007669"/>
    <property type="project" value="TreeGrafter"/>
</dbReference>
<evidence type="ECO:0000313" key="13">
    <source>
        <dbReference type="Proteomes" id="UP000322899"/>
    </source>
</evidence>
<comment type="caution">
    <text evidence="11">The sequence shown here is derived from an EMBL/GenBank/DDBJ whole genome shotgun (WGS) entry which is preliminary data.</text>
</comment>
<dbReference type="PRINTS" id="PR00727">
    <property type="entry name" value="LEADERPTASE"/>
</dbReference>
<feature type="compositionally biased region" description="Basic and acidic residues" evidence="8">
    <location>
        <begin position="156"/>
        <end position="168"/>
    </location>
</feature>
<evidence type="ECO:0000256" key="2">
    <source>
        <dbReference type="ARBA" id="ARBA00022792"/>
    </source>
</evidence>
<dbReference type="EMBL" id="VLTN01000023">
    <property type="protein sequence ID" value="KAA0152060.1"/>
    <property type="molecule type" value="Genomic_DNA"/>
</dbReference>
<dbReference type="EMBL" id="VLTL01000021">
    <property type="protein sequence ID" value="KAA0169529.1"/>
    <property type="molecule type" value="Genomic_DNA"/>
</dbReference>
<organism evidence="11 15">
    <name type="scientific">Cafeteria roenbergensis</name>
    <name type="common">Marine flagellate</name>
    <dbReference type="NCBI Taxonomy" id="33653"/>
    <lineage>
        <taxon>Eukaryota</taxon>
        <taxon>Sar</taxon>
        <taxon>Stramenopiles</taxon>
        <taxon>Bigyra</taxon>
        <taxon>Opalozoa</taxon>
        <taxon>Bicosoecida</taxon>
        <taxon>Cafeteriaceae</taxon>
        <taxon>Cafeteria</taxon>
    </lineage>
</organism>
<feature type="active site" evidence="7">
    <location>
        <position position="81"/>
    </location>
</feature>
<dbReference type="InterPro" id="IPR000223">
    <property type="entry name" value="Pept_S26A_signal_pept_1"/>
</dbReference>
<name>A0A5A8DWE0_CAFRO</name>
<feature type="region of interest" description="Disordered" evidence="8">
    <location>
        <begin position="146"/>
        <end position="199"/>
    </location>
</feature>
<keyword evidence="3" id="KW-0378">Hydrolase</keyword>
<dbReference type="InterPro" id="IPR036286">
    <property type="entry name" value="LexA/Signal_pep-like_sf"/>
</dbReference>
<sequence length="199" mass="21459">MALLNDIALLRHGIIVACSAVAFGELVGELSLCLGPSMQPTLAPRGDLVLVDKLSPRWRPLRSGEIVTCNSPTKPSGVVCKRITAVGGDRVHVLGRRGPVEVPVGHIWLEGDNHRNSTDSRSYGAVPLSLVRGRVLGRVWPPHKWGALPGVEDDEKDLKREPDSRRAAEAQLWAPVPATPARMPVRSVEATDESDGPRA</sequence>
<dbReference type="AlphaFoldDB" id="A0A5A8DWE0"/>
<feature type="domain" description="Peptidase S26" evidence="9">
    <location>
        <begin position="100"/>
        <end position="140"/>
    </location>
</feature>
<dbReference type="PANTHER" id="PTHR12383:SF16">
    <property type="entry name" value="MITOCHONDRIAL INNER MEMBRANE PROTEASE SUBUNIT 1"/>
    <property type="match status" value="1"/>
</dbReference>
<dbReference type="EMBL" id="VLTO01000039">
    <property type="protein sequence ID" value="KAA0173047.1"/>
    <property type="molecule type" value="Genomic_DNA"/>
</dbReference>
<gene>
    <name evidence="12" type="ORF">FNF27_05538</name>
    <name evidence="11" type="ORF">FNF28_01974</name>
    <name evidence="10" type="ORF">FNF29_04174</name>
</gene>
<dbReference type="Gene3D" id="2.10.109.10">
    <property type="entry name" value="Umud Fragment, subunit A"/>
    <property type="match status" value="1"/>
</dbReference>
<protein>
    <recommendedName>
        <fullName evidence="9">Peptidase S26 domain-containing protein</fullName>
    </recommendedName>
</protein>
<dbReference type="GO" id="GO:0004252">
    <property type="term" value="F:serine-type endopeptidase activity"/>
    <property type="evidence" value="ECO:0007669"/>
    <property type="project" value="InterPro"/>
</dbReference>
<dbReference type="GO" id="GO:0006465">
    <property type="term" value="P:signal peptide processing"/>
    <property type="evidence" value="ECO:0007669"/>
    <property type="project" value="InterPro"/>
</dbReference>
<evidence type="ECO:0000256" key="8">
    <source>
        <dbReference type="SAM" id="MobiDB-lite"/>
    </source>
</evidence>
<evidence type="ECO:0000256" key="3">
    <source>
        <dbReference type="ARBA" id="ARBA00022801"/>
    </source>
</evidence>
<feature type="compositionally biased region" description="Acidic residues" evidence="8">
    <location>
        <begin position="190"/>
        <end position="199"/>
    </location>
</feature>
<keyword evidence="14" id="KW-1185">Reference proteome</keyword>
<dbReference type="OMA" id="PHQFICK"/>
<dbReference type="PANTHER" id="PTHR12383">
    <property type="entry name" value="PROTEASE FAMILY S26 MITOCHONDRIAL INNER MEMBRANE PROTEASE-RELATED"/>
    <property type="match status" value="1"/>
</dbReference>
<evidence type="ECO:0000313" key="12">
    <source>
        <dbReference type="EMBL" id="KAA0173047.1"/>
    </source>
</evidence>
<dbReference type="Proteomes" id="UP000324907">
    <property type="component" value="Unassembled WGS sequence"/>
</dbReference>
<evidence type="ECO:0000256" key="7">
    <source>
        <dbReference type="PIRSR" id="PIRSR600223-1"/>
    </source>
</evidence>
<keyword evidence="2" id="KW-0999">Mitochondrion inner membrane</keyword>
<keyword evidence="4" id="KW-0496">Mitochondrion</keyword>
<proteinExistence type="inferred from homology"/>
<dbReference type="InterPro" id="IPR052064">
    <property type="entry name" value="Mito_IMP1_subunit"/>
</dbReference>
<dbReference type="GO" id="GO:0006627">
    <property type="term" value="P:protein processing involved in protein targeting to mitochondrion"/>
    <property type="evidence" value="ECO:0007669"/>
    <property type="project" value="TreeGrafter"/>
</dbReference>
<feature type="domain" description="Peptidase S26" evidence="9">
    <location>
        <begin position="14"/>
        <end position="93"/>
    </location>
</feature>
<evidence type="ECO:0000256" key="1">
    <source>
        <dbReference type="ARBA" id="ARBA00004273"/>
    </source>
</evidence>
<dbReference type="Pfam" id="PF10502">
    <property type="entry name" value="Peptidase_S26"/>
    <property type="match status" value="2"/>
</dbReference>
<evidence type="ECO:0000313" key="10">
    <source>
        <dbReference type="EMBL" id="KAA0152060.1"/>
    </source>
</evidence>
<feature type="active site" evidence="7">
    <location>
        <position position="37"/>
    </location>
</feature>
<evidence type="ECO:0000256" key="5">
    <source>
        <dbReference type="ARBA" id="ARBA00023136"/>
    </source>
</evidence>
<dbReference type="CDD" id="cd06530">
    <property type="entry name" value="S26_SPase_I"/>
    <property type="match status" value="1"/>
</dbReference>
<evidence type="ECO:0000313" key="11">
    <source>
        <dbReference type="EMBL" id="KAA0169529.1"/>
    </source>
</evidence>
<dbReference type="Proteomes" id="UP000323011">
    <property type="component" value="Unassembled WGS sequence"/>
</dbReference>
<evidence type="ECO:0000256" key="4">
    <source>
        <dbReference type="ARBA" id="ARBA00023128"/>
    </source>
</evidence>
<keyword evidence="5" id="KW-0472">Membrane</keyword>
<dbReference type="OrthoDB" id="308440at2759"/>
<evidence type="ECO:0000313" key="14">
    <source>
        <dbReference type="Proteomes" id="UP000323011"/>
    </source>
</evidence>
<dbReference type="Proteomes" id="UP000322899">
    <property type="component" value="Unassembled WGS sequence"/>
</dbReference>
<accession>A0A5A8DWE0</accession>
<dbReference type="InterPro" id="IPR019533">
    <property type="entry name" value="Peptidase_S26"/>
</dbReference>
<dbReference type="SUPFAM" id="SSF51306">
    <property type="entry name" value="LexA/Signal peptidase"/>
    <property type="match status" value="1"/>
</dbReference>
<comment type="similarity">
    <text evidence="6">Belongs to the peptidase S26 family. IMP1 subfamily.</text>
</comment>
<reference evidence="13 14" key="1">
    <citation type="submission" date="2019-07" db="EMBL/GenBank/DDBJ databases">
        <title>Genomes of Cafeteria roenbergensis.</title>
        <authorList>
            <person name="Fischer M.G."/>
            <person name="Hackl T."/>
            <person name="Roman M."/>
        </authorList>
    </citation>
    <scope>NUCLEOTIDE SEQUENCE [LARGE SCALE GENOMIC DNA]</scope>
    <source>
        <strain evidence="10 14">BVI</strain>
        <strain evidence="12 13">E4-10P</strain>
        <strain evidence="11 15">RCC970-E3</strain>
    </source>
</reference>
<evidence type="ECO:0000313" key="15">
    <source>
        <dbReference type="Proteomes" id="UP000324907"/>
    </source>
</evidence>
<comment type="subcellular location">
    <subcellularLocation>
        <location evidence="1">Mitochondrion inner membrane</location>
    </subcellularLocation>
</comment>
<evidence type="ECO:0000256" key="6">
    <source>
        <dbReference type="ARBA" id="ARBA00038445"/>
    </source>
</evidence>
<evidence type="ECO:0000259" key="9">
    <source>
        <dbReference type="Pfam" id="PF10502"/>
    </source>
</evidence>